<dbReference type="OrthoDB" id="9812372at2"/>
<evidence type="ECO:0000256" key="10">
    <source>
        <dbReference type="ARBA" id="ARBA00042775"/>
    </source>
</evidence>
<evidence type="ECO:0000256" key="1">
    <source>
        <dbReference type="ARBA" id="ARBA00004382"/>
    </source>
</evidence>
<gene>
    <name evidence="14" type="ORF">DX914_01745</name>
</gene>
<reference evidence="14 15" key="1">
    <citation type="submission" date="2018-08" db="EMBL/GenBank/DDBJ databases">
        <title>Lysobacter sp. zong2l5, whole genome shotgun sequence.</title>
        <authorList>
            <person name="Zhang X."/>
            <person name="Feng G."/>
            <person name="Zhu H."/>
        </authorList>
    </citation>
    <scope>NUCLEOTIDE SEQUENCE [LARGE SCALE GENOMIC DNA]</scope>
    <source>
        <strain evidence="15">zong2l5</strain>
    </source>
</reference>
<name>A0A371K239_9GAMM</name>
<evidence type="ECO:0000256" key="4">
    <source>
        <dbReference type="ARBA" id="ARBA00022692"/>
    </source>
</evidence>
<organism evidence="14 15">
    <name type="scientific">Lysobacter silvisoli</name>
    <dbReference type="NCBI Taxonomy" id="2293254"/>
    <lineage>
        <taxon>Bacteria</taxon>
        <taxon>Pseudomonadati</taxon>
        <taxon>Pseudomonadota</taxon>
        <taxon>Gammaproteobacteria</taxon>
        <taxon>Lysobacterales</taxon>
        <taxon>Lysobacteraceae</taxon>
        <taxon>Lysobacter</taxon>
    </lineage>
</organism>
<evidence type="ECO:0000313" key="15">
    <source>
        <dbReference type="Proteomes" id="UP000264492"/>
    </source>
</evidence>
<dbReference type="PANTHER" id="PTHR47529:SF1">
    <property type="entry name" value="PERIPLASMIC CHAPERONE PPID"/>
    <property type="match status" value="1"/>
</dbReference>
<dbReference type="GO" id="GO:0005886">
    <property type="term" value="C:plasma membrane"/>
    <property type="evidence" value="ECO:0007669"/>
    <property type="project" value="UniProtKB-SubCell"/>
</dbReference>
<dbReference type="SUPFAM" id="SSF109998">
    <property type="entry name" value="Triger factor/SurA peptide-binding domain-like"/>
    <property type="match status" value="1"/>
</dbReference>
<dbReference type="EMBL" id="QTSU01000001">
    <property type="protein sequence ID" value="RDZ27907.1"/>
    <property type="molecule type" value="Genomic_DNA"/>
</dbReference>
<keyword evidence="11" id="KW-0697">Rotamase</keyword>
<evidence type="ECO:0000256" key="9">
    <source>
        <dbReference type="ARBA" id="ARBA00040743"/>
    </source>
</evidence>
<keyword evidence="7" id="KW-0143">Chaperone</keyword>
<comment type="similarity">
    <text evidence="8">Belongs to the PpiD chaperone family.</text>
</comment>
<accession>A0A371K239</accession>
<dbReference type="InterPro" id="IPR023058">
    <property type="entry name" value="PPIase_PpiC_CS"/>
</dbReference>
<comment type="caution">
    <text evidence="14">The sequence shown here is derived from an EMBL/GenBank/DDBJ whole genome shotgun (WGS) entry which is preliminary data.</text>
</comment>
<dbReference type="InterPro" id="IPR052029">
    <property type="entry name" value="PpiD_chaperone"/>
</dbReference>
<dbReference type="Proteomes" id="UP000264492">
    <property type="component" value="Unassembled WGS sequence"/>
</dbReference>
<keyword evidence="5 12" id="KW-1133">Transmembrane helix</keyword>
<dbReference type="InterPro" id="IPR046357">
    <property type="entry name" value="PPIase_dom_sf"/>
</dbReference>
<dbReference type="RefSeq" id="WP_115857351.1">
    <property type="nucleotide sequence ID" value="NZ_QTSU01000001.1"/>
</dbReference>
<dbReference type="AlphaFoldDB" id="A0A371K239"/>
<dbReference type="Gene3D" id="1.10.4030.10">
    <property type="entry name" value="Porin chaperone SurA, peptide-binding domain"/>
    <property type="match status" value="1"/>
</dbReference>
<keyword evidence="15" id="KW-1185">Reference proteome</keyword>
<feature type="transmembrane region" description="Helical" evidence="12">
    <location>
        <begin position="12"/>
        <end position="30"/>
    </location>
</feature>
<keyword evidence="2" id="KW-1003">Cell membrane</keyword>
<feature type="domain" description="PpiC" evidence="13">
    <location>
        <begin position="286"/>
        <end position="389"/>
    </location>
</feature>
<evidence type="ECO:0000256" key="3">
    <source>
        <dbReference type="ARBA" id="ARBA00022519"/>
    </source>
</evidence>
<proteinExistence type="inferred from homology"/>
<evidence type="ECO:0000256" key="7">
    <source>
        <dbReference type="ARBA" id="ARBA00023186"/>
    </source>
</evidence>
<dbReference type="PANTHER" id="PTHR47529">
    <property type="entry name" value="PEPTIDYL-PROLYL CIS-TRANS ISOMERASE D"/>
    <property type="match status" value="1"/>
</dbReference>
<evidence type="ECO:0000256" key="12">
    <source>
        <dbReference type="SAM" id="Phobius"/>
    </source>
</evidence>
<dbReference type="InterPro" id="IPR000297">
    <property type="entry name" value="PPIase_PpiC"/>
</dbReference>
<keyword evidence="11 14" id="KW-0413">Isomerase</keyword>
<dbReference type="Pfam" id="PF13616">
    <property type="entry name" value="Rotamase_3"/>
    <property type="match status" value="1"/>
</dbReference>
<sequence>MLQKLRDKTSGWIATAILGLLIIPFAFVGIEQYMGQRTDTSVAHIDVPPSYWPSAPSWWPVSILWQHEKIETADFRERFEQERQRRRAVEGEAFDARAFESAENKRAVLDMLIDQRVQQLAAKGEGLMVSDALIKKMIAEEPAFQVDGKFNLDRYRLALSGQQPPMSPTQFQEDLRRRQQEVMLARAIVDSEFVTPGEMDRLIRLMSETRDVSLVMLPAPAADTAPVSEADQQAWFKSHASSYRAPETVTLEYVEVSAASVPPPAPASDDDLRKRYELEKSRFQSQEQRLASHILVRVAEGADAAAQKAAEQKAAQLATQAKAAGADFAALARTNSDDTGSKAGGGDLGWVTKGMMVAPFEQALFAAQQGAIVGPVKTDFGWHVIQVREVKAGAQQSFEQARESLAREQAEADAERGVNDFTSRLVDLVYKNPTSLAPAAREMKLPVQKLGPLTRDGARNGAQGLAANATLLRAAFSDSLIQDGTVSDPIELAPGHSVLIRVTAHTPERAQTLAEVREQVIAAVRADRSAKAAEKDAEALLARVRGGETLEAVAASKQLPAPNAIPNLPRGAPIPDPSVSEAVFAVQPPAAGKVSPGKAVLPDGRAVLFAVSKVTPGDLSTVPPPQREQMMQQLAQFSGADDLKALVAAQRKRMKVTVIDQNL</sequence>
<evidence type="ECO:0000256" key="5">
    <source>
        <dbReference type="ARBA" id="ARBA00022989"/>
    </source>
</evidence>
<comment type="subcellular location">
    <subcellularLocation>
        <location evidence="1">Cell inner membrane</location>
        <topology evidence="1">Single-pass type II membrane protein</topology>
        <orientation evidence="1">Periplasmic side</orientation>
    </subcellularLocation>
</comment>
<dbReference type="PROSITE" id="PS50198">
    <property type="entry name" value="PPIC_PPIASE_2"/>
    <property type="match status" value="1"/>
</dbReference>
<keyword evidence="6 12" id="KW-0472">Membrane</keyword>
<keyword evidence="3" id="KW-0997">Cell inner membrane</keyword>
<keyword evidence="4 12" id="KW-0812">Transmembrane</keyword>
<protein>
    <recommendedName>
        <fullName evidence="9">Periplasmic chaperone PpiD</fullName>
    </recommendedName>
    <alternativeName>
        <fullName evidence="10">Periplasmic folding chaperone</fullName>
    </alternativeName>
</protein>
<dbReference type="InterPro" id="IPR027304">
    <property type="entry name" value="Trigger_fact/SurA_dom_sf"/>
</dbReference>
<evidence type="ECO:0000256" key="6">
    <source>
        <dbReference type="ARBA" id="ARBA00023136"/>
    </source>
</evidence>
<dbReference type="Gene3D" id="3.10.50.40">
    <property type="match status" value="1"/>
</dbReference>
<evidence type="ECO:0000256" key="11">
    <source>
        <dbReference type="PROSITE-ProRule" id="PRU00278"/>
    </source>
</evidence>
<dbReference type="SUPFAM" id="SSF54534">
    <property type="entry name" value="FKBP-like"/>
    <property type="match status" value="1"/>
</dbReference>
<evidence type="ECO:0000256" key="8">
    <source>
        <dbReference type="ARBA" id="ARBA00038408"/>
    </source>
</evidence>
<dbReference type="PROSITE" id="PS01096">
    <property type="entry name" value="PPIC_PPIASE_1"/>
    <property type="match status" value="1"/>
</dbReference>
<evidence type="ECO:0000256" key="2">
    <source>
        <dbReference type="ARBA" id="ARBA00022475"/>
    </source>
</evidence>
<evidence type="ECO:0000259" key="13">
    <source>
        <dbReference type="PROSITE" id="PS50198"/>
    </source>
</evidence>
<dbReference type="Pfam" id="PF13624">
    <property type="entry name" value="SurA_N_3"/>
    <property type="match status" value="2"/>
</dbReference>
<dbReference type="GO" id="GO:0003755">
    <property type="term" value="F:peptidyl-prolyl cis-trans isomerase activity"/>
    <property type="evidence" value="ECO:0007669"/>
    <property type="project" value="UniProtKB-KW"/>
</dbReference>
<evidence type="ECO:0000313" key="14">
    <source>
        <dbReference type="EMBL" id="RDZ27907.1"/>
    </source>
</evidence>